<evidence type="ECO:0000313" key="4">
    <source>
        <dbReference type="EMBL" id="GAA1956375.1"/>
    </source>
</evidence>
<dbReference type="Gene3D" id="3.40.50.720">
    <property type="entry name" value="NAD(P)-binding Rossmann-like Domain"/>
    <property type="match status" value="1"/>
</dbReference>
<dbReference type="InterPro" id="IPR002347">
    <property type="entry name" value="SDR_fam"/>
</dbReference>
<comment type="caution">
    <text evidence="4">The sequence shown here is derived from an EMBL/GenBank/DDBJ whole genome shotgun (WGS) entry which is preliminary data.</text>
</comment>
<evidence type="ECO:0000313" key="5">
    <source>
        <dbReference type="Proteomes" id="UP001499933"/>
    </source>
</evidence>
<dbReference type="Proteomes" id="UP001499933">
    <property type="component" value="Unassembled WGS sequence"/>
</dbReference>
<dbReference type="InterPro" id="IPR051593">
    <property type="entry name" value="Ergosterol_Biosynth_ERG27"/>
</dbReference>
<keyword evidence="5" id="KW-1185">Reference proteome</keyword>
<gene>
    <name evidence="4" type="ORF">GCM10009776_18150</name>
</gene>
<organism evidence="4 5">
    <name type="scientific">Microbacterium deminutum</name>
    <dbReference type="NCBI Taxonomy" id="344164"/>
    <lineage>
        <taxon>Bacteria</taxon>
        <taxon>Bacillati</taxon>
        <taxon>Actinomycetota</taxon>
        <taxon>Actinomycetes</taxon>
        <taxon>Micrococcales</taxon>
        <taxon>Microbacteriaceae</taxon>
        <taxon>Microbacterium</taxon>
    </lineage>
</organism>
<evidence type="ECO:0000256" key="3">
    <source>
        <dbReference type="SAM" id="MobiDB-lite"/>
    </source>
</evidence>
<comment type="pathway">
    <text evidence="1">Steroid biosynthesis; zymosterol biosynthesis; zymosterol from lanosterol: step 5/6.</text>
</comment>
<dbReference type="InterPro" id="IPR036291">
    <property type="entry name" value="NAD(P)-bd_dom_sf"/>
</dbReference>
<dbReference type="PANTHER" id="PTHR43647:SF2">
    <property type="entry name" value="DEHYDROGENASE"/>
    <property type="match status" value="1"/>
</dbReference>
<dbReference type="EMBL" id="BAAAOG010000002">
    <property type="protein sequence ID" value="GAA1956375.1"/>
    <property type="molecule type" value="Genomic_DNA"/>
</dbReference>
<dbReference type="EC" id="1.1.1.270" evidence="2"/>
<protein>
    <recommendedName>
        <fullName evidence="2">3beta-hydroxysteroid 3-dehydrogenase</fullName>
        <ecNumber evidence="2">1.1.1.270</ecNumber>
    </recommendedName>
</protein>
<evidence type="ECO:0000256" key="2">
    <source>
        <dbReference type="ARBA" id="ARBA00023621"/>
    </source>
</evidence>
<name>A0ABN2QQ75_9MICO</name>
<feature type="region of interest" description="Disordered" evidence="3">
    <location>
        <begin position="268"/>
        <end position="289"/>
    </location>
</feature>
<feature type="compositionally biased region" description="Basic and acidic residues" evidence="3">
    <location>
        <begin position="277"/>
        <end position="289"/>
    </location>
</feature>
<reference evidence="4 5" key="1">
    <citation type="journal article" date="2019" name="Int. J. Syst. Evol. Microbiol.">
        <title>The Global Catalogue of Microorganisms (GCM) 10K type strain sequencing project: providing services to taxonomists for standard genome sequencing and annotation.</title>
        <authorList>
            <consortium name="The Broad Institute Genomics Platform"/>
            <consortium name="The Broad Institute Genome Sequencing Center for Infectious Disease"/>
            <person name="Wu L."/>
            <person name="Ma J."/>
        </authorList>
    </citation>
    <scope>NUCLEOTIDE SEQUENCE [LARGE SCALE GENOMIC DNA]</scope>
    <source>
        <strain evidence="4 5">JCM 14901</strain>
    </source>
</reference>
<accession>A0ABN2QQ75</accession>
<dbReference type="Pfam" id="PF00106">
    <property type="entry name" value="adh_short"/>
    <property type="match status" value="1"/>
</dbReference>
<proteinExistence type="predicted"/>
<dbReference type="PANTHER" id="PTHR43647">
    <property type="entry name" value="DEHYDROGENASE"/>
    <property type="match status" value="1"/>
</dbReference>
<evidence type="ECO:0000256" key="1">
    <source>
        <dbReference type="ARBA" id="ARBA00023589"/>
    </source>
</evidence>
<sequence length="322" mass="34454">MPRADRRWDPQHLPDLTGRSYLVTGSNAGLGYFACEQLVRAGARVVMTGRNPNRLAAARAAIHRRVVDAAPALVETLLLDTSNMGSVRAAAASARMGDRLDGLLLNAGIVHPPKKRETTGDGHEVVFATNVLGHFALAGELLTMLASSAGRMVWVGSMSTTVTPYDPVDPQLTADYSGWRAYVQSKVATTALGFEADRRLRAAGVAVTSVVAHPGYSTSGLTPGIAGVNSPSKATRFADNLQALFSQSKEHGAWSLVRALADPTIEGGEFWGPRTGSRGEPRRQTAAKITRDPEIAARLWRTCEDVTGVKWPMEEAAQASRR</sequence>
<dbReference type="SUPFAM" id="SSF51735">
    <property type="entry name" value="NAD(P)-binding Rossmann-fold domains"/>
    <property type="match status" value="1"/>
</dbReference>
<dbReference type="RefSeq" id="WP_344093607.1">
    <property type="nucleotide sequence ID" value="NZ_BAAAOG010000002.1"/>
</dbReference>
<dbReference type="PRINTS" id="PR00081">
    <property type="entry name" value="GDHRDH"/>
</dbReference>